<dbReference type="Gene3D" id="1.10.10.10">
    <property type="entry name" value="Winged helix-like DNA-binding domain superfamily/Winged helix DNA-binding domain"/>
    <property type="match status" value="1"/>
</dbReference>
<evidence type="ECO:0000256" key="1">
    <source>
        <dbReference type="ARBA" id="ARBA00004496"/>
    </source>
</evidence>
<organism evidence="10 11">
    <name type="scientific">Thermincola potens (strain JR)</name>
    <dbReference type="NCBI Taxonomy" id="635013"/>
    <lineage>
        <taxon>Bacteria</taxon>
        <taxon>Bacillati</taxon>
        <taxon>Bacillota</taxon>
        <taxon>Clostridia</taxon>
        <taxon>Eubacteriales</taxon>
        <taxon>Thermincolaceae</taxon>
        <taxon>Thermincola</taxon>
    </lineage>
</organism>
<keyword evidence="6" id="KW-0342">GTP-binding</keyword>
<dbReference type="SUPFAM" id="SSF46785">
    <property type="entry name" value="Winged helix' DNA-binding domain"/>
    <property type="match status" value="2"/>
</dbReference>
<dbReference type="Pfam" id="PF03144">
    <property type="entry name" value="GTP_EFTU_D2"/>
    <property type="match status" value="1"/>
</dbReference>
<dbReference type="CDD" id="cd03696">
    <property type="entry name" value="SelB_II"/>
    <property type="match status" value="1"/>
</dbReference>
<dbReference type="InterPro" id="IPR000795">
    <property type="entry name" value="T_Tr_GTP-bd_dom"/>
</dbReference>
<comment type="function">
    <text evidence="7">Translation factor necessary for the incorporation of selenocysteine into proteins. It probably replaces EF-Tu for the insertion of selenocysteine directed by the UGA codon. SelB binds GTP and GDP.</text>
</comment>
<dbReference type="PANTHER" id="PTHR43721:SF22">
    <property type="entry name" value="ELONGATION FACTOR TU, MITOCHONDRIAL"/>
    <property type="match status" value="1"/>
</dbReference>
<evidence type="ECO:0000256" key="7">
    <source>
        <dbReference type="ARBA" id="ARBA00025526"/>
    </source>
</evidence>
<proteinExistence type="predicted"/>
<comment type="subcellular location">
    <subcellularLocation>
        <location evidence="1">Cytoplasm</location>
    </subcellularLocation>
</comment>
<dbReference type="SUPFAM" id="SSF50465">
    <property type="entry name" value="EF-Tu/eEF-1alpha/eIF2-gamma C-terminal domain"/>
    <property type="match status" value="1"/>
</dbReference>
<evidence type="ECO:0000256" key="2">
    <source>
        <dbReference type="ARBA" id="ARBA00015953"/>
    </source>
</evidence>
<dbReference type="SUPFAM" id="SSF52540">
    <property type="entry name" value="P-loop containing nucleoside triphosphate hydrolases"/>
    <property type="match status" value="1"/>
</dbReference>
<dbReference type="GO" id="GO:0005525">
    <property type="term" value="F:GTP binding"/>
    <property type="evidence" value="ECO:0007669"/>
    <property type="project" value="UniProtKB-KW"/>
</dbReference>
<dbReference type="Gene3D" id="1.10.10.2770">
    <property type="match status" value="1"/>
</dbReference>
<dbReference type="InterPro" id="IPR015191">
    <property type="entry name" value="SelB_WHD4"/>
</dbReference>
<dbReference type="STRING" id="635013.TherJR_1767"/>
<name>D5X7P6_THEPJ</name>
<dbReference type="InterPro" id="IPR009001">
    <property type="entry name" value="Transl_elong_EF1A/Init_IF2_C"/>
</dbReference>
<evidence type="ECO:0000313" key="10">
    <source>
        <dbReference type="EMBL" id="ADG82616.1"/>
    </source>
</evidence>
<dbReference type="GO" id="GO:0001514">
    <property type="term" value="P:selenocysteine incorporation"/>
    <property type="evidence" value="ECO:0007669"/>
    <property type="project" value="InterPro"/>
</dbReference>
<dbReference type="AlphaFoldDB" id="D5X7P6"/>
<dbReference type="InterPro" id="IPR015190">
    <property type="entry name" value="Elong_fac_SelB-wing-hlx_typ-2"/>
</dbReference>
<dbReference type="CDD" id="cd04171">
    <property type="entry name" value="SelB"/>
    <property type="match status" value="1"/>
</dbReference>
<dbReference type="InterPro" id="IPR027417">
    <property type="entry name" value="P-loop_NTPase"/>
</dbReference>
<dbReference type="PANTHER" id="PTHR43721">
    <property type="entry name" value="ELONGATION FACTOR TU-RELATED"/>
    <property type="match status" value="1"/>
</dbReference>
<dbReference type="GO" id="GO:0005829">
    <property type="term" value="C:cytosol"/>
    <property type="evidence" value="ECO:0007669"/>
    <property type="project" value="TreeGrafter"/>
</dbReference>
<dbReference type="NCBIfam" id="TIGR00475">
    <property type="entry name" value="selB"/>
    <property type="match status" value="1"/>
</dbReference>
<dbReference type="GO" id="GO:0003746">
    <property type="term" value="F:translation elongation factor activity"/>
    <property type="evidence" value="ECO:0007669"/>
    <property type="project" value="UniProtKB-KW"/>
</dbReference>
<reference evidence="10 11" key="1">
    <citation type="submission" date="2010-05" db="EMBL/GenBank/DDBJ databases">
        <title>Complete sequence of Thermincola sp. JR.</title>
        <authorList>
            <consortium name="US DOE Joint Genome Institute"/>
            <person name="Lucas S."/>
            <person name="Copeland A."/>
            <person name="Lapidus A."/>
            <person name="Cheng J.-F."/>
            <person name="Bruce D."/>
            <person name="Goodwin L."/>
            <person name="Pitluck S."/>
            <person name="Chertkov O."/>
            <person name="Detter J.C."/>
            <person name="Han C."/>
            <person name="Tapia R."/>
            <person name="Land M."/>
            <person name="Hauser L."/>
            <person name="Kyrpides N."/>
            <person name="Mikhailova N."/>
            <person name="Hazen T.C."/>
            <person name="Woyke T."/>
        </authorList>
    </citation>
    <scope>NUCLEOTIDE SEQUENCE [LARGE SCALE GENOMIC DNA]</scope>
    <source>
        <strain evidence="10 11">JR</strain>
    </source>
</reference>
<protein>
    <recommendedName>
        <fullName evidence="2">Selenocysteine-specific elongation factor</fullName>
    </recommendedName>
    <alternativeName>
        <fullName evidence="8">SelB translation factor</fullName>
    </alternativeName>
</protein>
<dbReference type="SUPFAM" id="SSF50447">
    <property type="entry name" value="Translation proteins"/>
    <property type="match status" value="1"/>
</dbReference>
<dbReference type="CDD" id="cd15491">
    <property type="entry name" value="selB_III"/>
    <property type="match status" value="1"/>
</dbReference>
<feature type="domain" description="Tr-type G" evidence="9">
    <location>
        <begin position="6"/>
        <end position="181"/>
    </location>
</feature>
<dbReference type="InterPro" id="IPR005225">
    <property type="entry name" value="Small_GTP-bd"/>
</dbReference>
<evidence type="ECO:0000256" key="4">
    <source>
        <dbReference type="ARBA" id="ARBA00022741"/>
    </source>
</evidence>
<dbReference type="Pfam" id="PF00009">
    <property type="entry name" value="GTP_EFTU"/>
    <property type="match status" value="1"/>
</dbReference>
<dbReference type="InterPro" id="IPR009000">
    <property type="entry name" value="Transl_B-barrel_sf"/>
</dbReference>
<dbReference type="Pfam" id="PF25461">
    <property type="entry name" value="Beta-barrel_SelB"/>
    <property type="match status" value="1"/>
</dbReference>
<dbReference type="InterPro" id="IPR036388">
    <property type="entry name" value="WH-like_DNA-bd_sf"/>
</dbReference>
<keyword evidence="4" id="KW-0547">Nucleotide-binding</keyword>
<keyword evidence="3" id="KW-0963">Cytoplasm</keyword>
<evidence type="ECO:0000256" key="6">
    <source>
        <dbReference type="ARBA" id="ARBA00023134"/>
    </source>
</evidence>
<evidence type="ECO:0000259" key="9">
    <source>
        <dbReference type="PROSITE" id="PS51722"/>
    </source>
</evidence>
<dbReference type="InterPro" id="IPR004161">
    <property type="entry name" value="EFTu-like_2"/>
</dbReference>
<dbReference type="InterPro" id="IPR004535">
    <property type="entry name" value="Transl_elong_SelB"/>
</dbReference>
<dbReference type="Pfam" id="PF09106">
    <property type="entry name" value="WHD_2nd_SelB"/>
    <property type="match status" value="1"/>
</dbReference>
<dbReference type="GO" id="GO:0003924">
    <property type="term" value="F:GTPase activity"/>
    <property type="evidence" value="ECO:0007669"/>
    <property type="project" value="InterPro"/>
</dbReference>
<dbReference type="InterPro" id="IPR050055">
    <property type="entry name" value="EF-Tu_GTPase"/>
</dbReference>
<dbReference type="KEGG" id="tjr:TherJR_1767"/>
<dbReference type="Gene3D" id="3.40.50.300">
    <property type="entry name" value="P-loop containing nucleotide triphosphate hydrolases"/>
    <property type="match status" value="1"/>
</dbReference>
<dbReference type="Pfam" id="PF09107">
    <property type="entry name" value="WHD_3rd_SelB"/>
    <property type="match status" value="1"/>
</dbReference>
<dbReference type="Proteomes" id="UP000002377">
    <property type="component" value="Chromosome"/>
</dbReference>
<dbReference type="HOGENOM" id="CLU_023030_3_0_9"/>
<evidence type="ECO:0000313" key="11">
    <source>
        <dbReference type="Proteomes" id="UP000002377"/>
    </source>
</evidence>
<dbReference type="GO" id="GO:0003723">
    <property type="term" value="F:RNA binding"/>
    <property type="evidence" value="ECO:0007669"/>
    <property type="project" value="InterPro"/>
</dbReference>
<dbReference type="NCBIfam" id="TIGR00231">
    <property type="entry name" value="small_GTP"/>
    <property type="match status" value="1"/>
</dbReference>
<keyword evidence="11" id="KW-1185">Reference proteome</keyword>
<dbReference type="PROSITE" id="PS51722">
    <property type="entry name" value="G_TR_2"/>
    <property type="match status" value="1"/>
</dbReference>
<evidence type="ECO:0000256" key="3">
    <source>
        <dbReference type="ARBA" id="ARBA00022490"/>
    </source>
</evidence>
<keyword evidence="10" id="KW-0251">Elongation factor</keyword>
<dbReference type="EMBL" id="CP002028">
    <property type="protein sequence ID" value="ADG82616.1"/>
    <property type="molecule type" value="Genomic_DNA"/>
</dbReference>
<evidence type="ECO:0000256" key="8">
    <source>
        <dbReference type="ARBA" id="ARBA00031615"/>
    </source>
</evidence>
<sequence length="638" mass="71186">MSGKMGKHFIIGTAGHVDHGKTMLVKAMTGKDTDRLKEEKERGISIELGFAPIRLPSGILAGIVDVPGHERFIKNMLAGVGGMDLVLLVIAADEGVMPQTTEHLDIIKLLQVPQGIIVISKIDLVDADWLDLVEEEIKEAVKGTVFDGAPVFRVSSTTGEGIRELLDYIDQMAAKMKVRPSTGWPRLAIDRVFTIAGFGTVVTGTLIEGKVKVGDPLEILPKGLETRVRNIQVHGEKVNEAYAGQRVALNLANVEVEEVRRGDVLTWPGRLKPSHRIDVKLQLLENARQLSHRARVRVHIGTSEILARIILLDRDELNPGEVAYAQVECEEPIVAAKGDRFVIRSYSPMHTIGGGTVIDANPAKHKRFRPDVIEALATKEKGTPEELVIQALGTAGAELLAHEALAKAAGIPETELAPALESLKKAGKIRVISVEGKQFYISDDKFQQWARDITGVLEEYHRKFPLRPGMPKEEIRSRFFPGINNKLYNAILQVFEEEQKFTLTGDSLALFGYVPRVDPEQAKELAAVAEQFLQGEFQPPAWKDMVFTGKDMDPEEVLNYFVNQNILVKLEDNVILHRDVFEKGKQKIIDYLKEKGEITLAEARDLLNSSRKYILPFLNRLDKEKVTRRVEDKRILYK</sequence>
<dbReference type="InterPro" id="IPR057335">
    <property type="entry name" value="Beta-barrel_SelB"/>
</dbReference>
<dbReference type="Gene3D" id="2.40.30.10">
    <property type="entry name" value="Translation factors"/>
    <property type="match status" value="2"/>
</dbReference>
<keyword evidence="5" id="KW-0648">Protein biosynthesis</keyword>
<gene>
    <name evidence="10" type="ordered locus">TherJR_1767</name>
</gene>
<dbReference type="eggNOG" id="COG3276">
    <property type="taxonomic scope" value="Bacteria"/>
</dbReference>
<evidence type="ECO:0000256" key="5">
    <source>
        <dbReference type="ARBA" id="ARBA00022917"/>
    </source>
</evidence>
<accession>D5X7P6</accession>
<dbReference type="PRINTS" id="PR00315">
    <property type="entry name" value="ELONGATNFCT"/>
</dbReference>
<dbReference type="InterPro" id="IPR036390">
    <property type="entry name" value="WH_DNA-bd_sf"/>
</dbReference>